<evidence type="ECO:0000313" key="2">
    <source>
        <dbReference type="EMBL" id="KAG1312661.1"/>
    </source>
</evidence>
<sequence>MELEIIQTHNIMTTRLNKRLRQEVEDNENLPSSQESKLSQSMYNPDSESSEDTDNVLEPMWKLDNINLSKILSRFRVACYKKYLYQESLTETEKMAVNRVYLMNQADDCFSYCSALNDIKTRLIDFFEINKHYRKATNEEIQFINDVTYAAGLNLQTKHLVIGQLTTAELETHATVVYADESISIDFALTPFVNAVFPVSHMLQKSGYFTALEGDANLRPDIKFHTSIDRKKFDCLLVEVKCPKSTSDDDLFKLSIEMQYILNRLVEYGTSNPVVYGVLVYGMWLNN</sequence>
<keyword evidence="3" id="KW-1185">Reference proteome</keyword>
<comment type="caution">
    <text evidence="2">The sequence shown here is derived from an EMBL/GenBank/DDBJ whole genome shotgun (WGS) entry which is preliminary data.</text>
</comment>
<accession>A0A9P6XFQ8</accession>
<evidence type="ECO:0000256" key="1">
    <source>
        <dbReference type="SAM" id="MobiDB-lite"/>
    </source>
</evidence>
<proteinExistence type="predicted"/>
<evidence type="ECO:0000313" key="3">
    <source>
        <dbReference type="Proteomes" id="UP000716291"/>
    </source>
</evidence>
<gene>
    <name evidence="2" type="ORF">G6F64_002865</name>
</gene>
<feature type="compositionally biased region" description="Polar residues" evidence="1">
    <location>
        <begin position="29"/>
        <end position="47"/>
    </location>
</feature>
<dbReference type="EMBL" id="JAANQT010000260">
    <property type="protein sequence ID" value="KAG1312661.1"/>
    <property type="molecule type" value="Genomic_DNA"/>
</dbReference>
<feature type="region of interest" description="Disordered" evidence="1">
    <location>
        <begin position="22"/>
        <end position="54"/>
    </location>
</feature>
<dbReference type="AlphaFoldDB" id="A0A9P6XFQ8"/>
<reference evidence="2" key="1">
    <citation type="journal article" date="2020" name="Microb. Genom.">
        <title>Genetic diversity of clinical and environmental Mucorales isolates obtained from an investigation of mucormycosis cases among solid organ transplant recipients.</title>
        <authorList>
            <person name="Nguyen M.H."/>
            <person name="Kaul D."/>
            <person name="Muto C."/>
            <person name="Cheng S.J."/>
            <person name="Richter R.A."/>
            <person name="Bruno V.M."/>
            <person name="Liu G."/>
            <person name="Beyhan S."/>
            <person name="Sundermann A.J."/>
            <person name="Mounaud S."/>
            <person name="Pasculle A.W."/>
            <person name="Nierman W.C."/>
            <person name="Driscoll E."/>
            <person name="Cumbie R."/>
            <person name="Clancy C.J."/>
            <person name="Dupont C.L."/>
        </authorList>
    </citation>
    <scope>NUCLEOTIDE SEQUENCE</scope>
    <source>
        <strain evidence="2">GL11</strain>
    </source>
</reference>
<name>A0A9P6XFQ8_RHIOR</name>
<dbReference type="Proteomes" id="UP000716291">
    <property type="component" value="Unassembled WGS sequence"/>
</dbReference>
<organism evidence="2 3">
    <name type="scientific">Rhizopus oryzae</name>
    <name type="common">Mucormycosis agent</name>
    <name type="synonym">Rhizopus arrhizus var. delemar</name>
    <dbReference type="NCBI Taxonomy" id="64495"/>
    <lineage>
        <taxon>Eukaryota</taxon>
        <taxon>Fungi</taxon>
        <taxon>Fungi incertae sedis</taxon>
        <taxon>Mucoromycota</taxon>
        <taxon>Mucoromycotina</taxon>
        <taxon>Mucoromycetes</taxon>
        <taxon>Mucorales</taxon>
        <taxon>Mucorineae</taxon>
        <taxon>Rhizopodaceae</taxon>
        <taxon>Rhizopus</taxon>
    </lineage>
</organism>
<protein>
    <submittedName>
        <fullName evidence="2">Uncharacterized protein</fullName>
    </submittedName>
</protein>